<evidence type="ECO:0000313" key="1">
    <source>
        <dbReference type="EMBL" id="TKR57553.1"/>
    </source>
</evidence>
<sequence>MLVNRLKRQLLPLRCRHRFRNLNSSLLSSARILCKLQLASSISRRCFFFAAHLTDDNDIPTGGFKSATSSELSRQTPETLCAVY</sequence>
<comment type="caution">
    <text evidence="1">The sequence shown here is derived from an EMBL/GenBank/DDBJ whole genome shotgun (WGS) entry which is preliminary data.</text>
</comment>
<organism evidence="1 2">
    <name type="scientific">Steinernema carpocapsae</name>
    <name type="common">Entomopathogenic nematode</name>
    <dbReference type="NCBI Taxonomy" id="34508"/>
    <lineage>
        <taxon>Eukaryota</taxon>
        <taxon>Metazoa</taxon>
        <taxon>Ecdysozoa</taxon>
        <taxon>Nematoda</taxon>
        <taxon>Chromadorea</taxon>
        <taxon>Rhabditida</taxon>
        <taxon>Tylenchina</taxon>
        <taxon>Panagrolaimomorpha</taxon>
        <taxon>Strongyloidoidea</taxon>
        <taxon>Steinernematidae</taxon>
        <taxon>Steinernema</taxon>
    </lineage>
</organism>
<reference evidence="1 2" key="2">
    <citation type="journal article" date="2019" name="G3 (Bethesda)">
        <title>Hybrid Assembly of the Genome of the Entomopathogenic Nematode Steinernema carpocapsae Identifies the X-Chromosome.</title>
        <authorList>
            <person name="Serra L."/>
            <person name="Macchietto M."/>
            <person name="Macias-Munoz A."/>
            <person name="McGill C.J."/>
            <person name="Rodriguez I.M."/>
            <person name="Rodriguez B."/>
            <person name="Murad R."/>
            <person name="Mortazavi A."/>
        </authorList>
    </citation>
    <scope>NUCLEOTIDE SEQUENCE [LARGE SCALE GENOMIC DNA]</scope>
    <source>
        <strain evidence="1 2">ALL</strain>
    </source>
</reference>
<dbReference type="Proteomes" id="UP000298663">
    <property type="component" value="Unassembled WGS sequence"/>
</dbReference>
<reference evidence="1 2" key="1">
    <citation type="journal article" date="2015" name="Genome Biol.">
        <title>Comparative genomics of Steinernema reveals deeply conserved gene regulatory networks.</title>
        <authorList>
            <person name="Dillman A.R."/>
            <person name="Macchietto M."/>
            <person name="Porter C.F."/>
            <person name="Rogers A."/>
            <person name="Williams B."/>
            <person name="Antoshechkin I."/>
            <person name="Lee M.M."/>
            <person name="Goodwin Z."/>
            <person name="Lu X."/>
            <person name="Lewis E.E."/>
            <person name="Goodrich-Blair H."/>
            <person name="Stock S.P."/>
            <person name="Adams B.J."/>
            <person name="Sternberg P.W."/>
            <person name="Mortazavi A."/>
        </authorList>
    </citation>
    <scope>NUCLEOTIDE SEQUENCE [LARGE SCALE GENOMIC DNA]</scope>
    <source>
        <strain evidence="1 2">ALL</strain>
    </source>
</reference>
<evidence type="ECO:0000313" key="2">
    <source>
        <dbReference type="Proteomes" id="UP000298663"/>
    </source>
</evidence>
<proteinExistence type="predicted"/>
<accession>A0A4U5LNT3</accession>
<dbReference type="EMBL" id="AZBU02000015">
    <property type="protein sequence ID" value="TKR57553.1"/>
    <property type="molecule type" value="Genomic_DNA"/>
</dbReference>
<protein>
    <submittedName>
        <fullName evidence="1">Uncharacterized protein</fullName>
    </submittedName>
</protein>
<keyword evidence="2" id="KW-1185">Reference proteome</keyword>
<dbReference type="AlphaFoldDB" id="A0A4U5LNT3"/>
<gene>
    <name evidence="1" type="ORF">L596_030802</name>
</gene>
<name>A0A4U5LNT3_STECR</name>